<dbReference type="STRING" id="4565.A0A3B6IQF9"/>
<dbReference type="Gramene" id="TraesCS4B03G0422000.1">
    <property type="protein sequence ID" value="TraesCS4B03G0422000.1.CDS"/>
    <property type="gene ID" value="TraesCS4B03G0422000"/>
</dbReference>
<reference evidence="4" key="1">
    <citation type="submission" date="2018-08" db="EMBL/GenBank/DDBJ databases">
        <authorList>
            <person name="Rossello M."/>
        </authorList>
    </citation>
    <scope>NUCLEOTIDE SEQUENCE [LARGE SCALE GENOMIC DNA]</scope>
    <source>
        <strain evidence="4">cv. Chinese Spring</strain>
    </source>
</reference>
<evidence type="ECO:0000313" key="5">
    <source>
        <dbReference type="Proteomes" id="UP000019116"/>
    </source>
</evidence>
<evidence type="ECO:0000256" key="1">
    <source>
        <dbReference type="ARBA" id="ARBA00007945"/>
    </source>
</evidence>
<keyword evidence="5" id="KW-1185">Reference proteome</keyword>
<dbReference type="RefSeq" id="XP_044369663.1">
    <property type="nucleotide sequence ID" value="XM_044513728.1"/>
</dbReference>
<dbReference type="Gramene" id="TraesLDM4B03G02303900.1">
    <property type="protein sequence ID" value="TraesLDM4B03G02303900.1"/>
    <property type="gene ID" value="TraesLDM4B03G02303900"/>
</dbReference>
<organism evidence="4">
    <name type="scientific">Triticum aestivum</name>
    <name type="common">Wheat</name>
    <dbReference type="NCBI Taxonomy" id="4565"/>
    <lineage>
        <taxon>Eukaryota</taxon>
        <taxon>Viridiplantae</taxon>
        <taxon>Streptophyta</taxon>
        <taxon>Embryophyta</taxon>
        <taxon>Tracheophyta</taxon>
        <taxon>Spermatophyta</taxon>
        <taxon>Magnoliopsida</taxon>
        <taxon>Liliopsida</taxon>
        <taxon>Poales</taxon>
        <taxon>Poaceae</taxon>
        <taxon>BOP clade</taxon>
        <taxon>Pooideae</taxon>
        <taxon>Triticodae</taxon>
        <taxon>Triticeae</taxon>
        <taxon>Triticinae</taxon>
        <taxon>Triticum</taxon>
    </lineage>
</organism>
<dbReference type="Gramene" id="TraesLAC4B03G02257370.1">
    <property type="protein sequence ID" value="TraesLAC4B03G02257370.1"/>
    <property type="gene ID" value="TraesLAC4B03G02257370"/>
</dbReference>
<proteinExistence type="inferred from homology"/>
<dbReference type="InterPro" id="IPR007726">
    <property type="entry name" value="SS18_N"/>
</dbReference>
<sequence length="195" mass="20541">MQQAMSLPPGAVGAVSPPAGITTEQIQKYLDENKQLILAILENQNLGKLAECAQYQAQLQKNLLYLAAIADAQPPQNPASRPQMVQQPGSMQGAGHYMSQVPMFPPRTPLTPQQMQEQQQAQALSFPAQMVMRPGTINGMQLPMQAAGDLQPAAAPGGSKQDAVVAGASSEPSGTESHKKAGAEKEVSADVAEQS</sequence>
<dbReference type="EnsemblPlants" id="TraesCS4B02G158300.1">
    <property type="protein sequence ID" value="TraesCS4B02G158300.1"/>
    <property type="gene ID" value="TraesCS4B02G158300"/>
</dbReference>
<evidence type="ECO:0000259" key="3">
    <source>
        <dbReference type="Pfam" id="PF05030"/>
    </source>
</evidence>
<dbReference type="Gramene" id="TraesKAR4B01G0201600.1">
    <property type="protein sequence ID" value="cds.TraesKAR4B01G0201600.1"/>
    <property type="gene ID" value="TraesKAR4B01G0201600"/>
</dbReference>
<dbReference type="Gramene" id="TraesJUL4B03G02326080.1">
    <property type="protein sequence ID" value="TraesJUL4B03G02326080.1"/>
    <property type="gene ID" value="TraesJUL4B03G02326080"/>
</dbReference>
<name>A0A3B6IQF9_WHEAT</name>
<feature type="region of interest" description="Disordered" evidence="2">
    <location>
        <begin position="145"/>
        <end position="195"/>
    </location>
</feature>
<dbReference type="Pfam" id="PF05030">
    <property type="entry name" value="SSXT"/>
    <property type="match status" value="1"/>
</dbReference>
<dbReference type="Gramene" id="TraesJAG4B03G02302250.1">
    <property type="protein sequence ID" value="TraesJAG4B03G02302250.1"/>
    <property type="gene ID" value="TraesJAG4B03G02302250"/>
</dbReference>
<dbReference type="Gramene" id="TraesPARA_EIv1.0_1347890.1">
    <property type="protein sequence ID" value="TraesPARA_EIv1.0_1347890.1.CDS"/>
    <property type="gene ID" value="TraesPARA_EIv1.0_1347890"/>
</dbReference>
<dbReference type="PaxDb" id="4565-Traes_4BS_D051B4D0F.1"/>
<dbReference type="Gramene" id="TraesNOR4B03G02320680.1">
    <property type="protein sequence ID" value="TraesNOR4B03G02320680.1"/>
    <property type="gene ID" value="TraesNOR4B03G02320680"/>
</dbReference>
<dbReference type="Gramene" id="TraesSYM4B03G02330130.1">
    <property type="protein sequence ID" value="TraesSYM4B03G02330130.1"/>
    <property type="gene ID" value="TraesSYM4B03G02330130"/>
</dbReference>
<feature type="region of interest" description="Disordered" evidence="2">
    <location>
        <begin position="74"/>
        <end position="93"/>
    </location>
</feature>
<protein>
    <recommendedName>
        <fullName evidence="3">SS18 N-terminal domain-containing protein</fullName>
    </recommendedName>
</protein>
<dbReference type="Gramene" id="TraesROB_scaffold_001401_01G000200.1">
    <property type="protein sequence ID" value="TraesROB_scaffold_001401_01G000200.1"/>
    <property type="gene ID" value="TraesROB_scaffold_001401_01G000200"/>
</dbReference>
<dbReference type="Gramene" id="TraesCAD_scaffold_000028_01G000200.1">
    <property type="protein sequence ID" value="TraesCAD_scaffold_000028_01G000200.1"/>
    <property type="gene ID" value="TraesCAD_scaffold_000028_01G000200"/>
</dbReference>
<feature type="compositionally biased region" description="Basic and acidic residues" evidence="2">
    <location>
        <begin position="176"/>
        <end position="188"/>
    </location>
</feature>
<dbReference type="SMR" id="A0A3B6IQF9"/>
<dbReference type="Gramene" id="TraesSTA4B03G02299090.1">
    <property type="protein sequence ID" value="TraesSTA4B03G02299090.1"/>
    <property type="gene ID" value="TraesSTA4B03G02299090"/>
</dbReference>
<dbReference type="KEGG" id="taes:123092056"/>
<dbReference type="AlphaFoldDB" id="A0A3B6IQF9"/>
<comment type="similarity">
    <text evidence="1">Belongs to the SS18 family.</text>
</comment>
<accession>A0A3B6IQF9</accession>
<feature type="compositionally biased region" description="Polar residues" evidence="2">
    <location>
        <begin position="78"/>
        <end position="90"/>
    </location>
</feature>
<gene>
    <name evidence="4" type="primary">LOC123092056</name>
</gene>
<dbReference type="Gramene" id="TraesCLE_scaffold_004072_01G000200.1">
    <property type="protein sequence ID" value="TraesCLE_scaffold_004072_01G000200.1"/>
    <property type="gene ID" value="TraesCLE_scaffold_004072_01G000200"/>
</dbReference>
<evidence type="ECO:0000256" key="2">
    <source>
        <dbReference type="SAM" id="MobiDB-lite"/>
    </source>
</evidence>
<evidence type="ECO:0000313" key="4">
    <source>
        <dbReference type="EnsemblPlants" id="TraesCS4B02G158300.1"/>
    </source>
</evidence>
<feature type="domain" description="SS18 N-terminal" evidence="3">
    <location>
        <begin position="21"/>
        <end position="74"/>
    </location>
</feature>
<dbReference type="Gramene" id="TraesMAC4B03G02306030.1">
    <property type="protein sequence ID" value="TraesMAC4B03G02306030.1"/>
    <property type="gene ID" value="TraesMAC4B03G02306030"/>
</dbReference>
<dbReference type="OMA" id="SYFMQHS"/>
<dbReference type="OrthoDB" id="10265171at2759"/>
<reference evidence="4" key="2">
    <citation type="submission" date="2018-10" db="UniProtKB">
        <authorList>
            <consortium name="EnsemblPlants"/>
        </authorList>
    </citation>
    <scope>IDENTIFICATION</scope>
</reference>
<dbReference type="Gramene" id="TraesARI4B03G02340680.1">
    <property type="protein sequence ID" value="TraesARI4B03G02340680.1"/>
    <property type="gene ID" value="TraesARI4B03G02340680"/>
</dbReference>
<dbReference type="Gramene" id="TraesCS4B02G158300.1">
    <property type="protein sequence ID" value="TraesCS4B02G158300.1"/>
    <property type="gene ID" value="TraesCS4B02G158300"/>
</dbReference>
<dbReference type="Proteomes" id="UP000019116">
    <property type="component" value="Chromosome 4B"/>
</dbReference>
<dbReference type="GeneID" id="123092056"/>
<dbReference type="Gramene" id="TraesWEE_scaffold_022719_01G000100.1">
    <property type="protein sequence ID" value="TraesWEE_scaffold_022719_01G000100.1"/>
    <property type="gene ID" value="TraesWEE_scaffold_022719_01G000100"/>
</dbReference>